<name>A0A2G9U1E5_TELCI</name>
<evidence type="ECO:0000256" key="1">
    <source>
        <dbReference type="ARBA" id="ARBA00022448"/>
    </source>
</evidence>
<dbReference type="EMBL" id="KZ350235">
    <property type="protein sequence ID" value="PIO64091.1"/>
    <property type="molecule type" value="Genomic_DNA"/>
</dbReference>
<evidence type="ECO:0000256" key="3">
    <source>
        <dbReference type="ARBA" id="ARBA00022989"/>
    </source>
</evidence>
<dbReference type="PANTHER" id="PTHR11384">
    <property type="entry name" value="ATP-BINDING CASSETTE, SUB-FAMILY D MEMBER"/>
    <property type="match status" value="1"/>
</dbReference>
<evidence type="ECO:0000256" key="5">
    <source>
        <dbReference type="SAM" id="MobiDB-lite"/>
    </source>
</evidence>
<dbReference type="GO" id="GO:0006635">
    <property type="term" value="P:fatty acid beta-oxidation"/>
    <property type="evidence" value="ECO:0007669"/>
    <property type="project" value="TreeGrafter"/>
</dbReference>
<dbReference type="PANTHER" id="PTHR11384:SF67">
    <property type="entry name" value="ATP-BINDING CASSETTE SUB-FAMILY D MEMBER 1"/>
    <property type="match status" value="1"/>
</dbReference>
<feature type="region of interest" description="Disordered" evidence="5">
    <location>
        <begin position="1"/>
        <end position="22"/>
    </location>
</feature>
<dbReference type="Proteomes" id="UP000230423">
    <property type="component" value="Unassembled WGS sequence"/>
</dbReference>
<gene>
    <name evidence="6" type="ORF">TELCIR_14291</name>
</gene>
<dbReference type="OrthoDB" id="422637at2759"/>
<dbReference type="GO" id="GO:0005324">
    <property type="term" value="F:long-chain fatty acid transmembrane transporter activity"/>
    <property type="evidence" value="ECO:0007669"/>
    <property type="project" value="TreeGrafter"/>
</dbReference>
<evidence type="ECO:0000256" key="4">
    <source>
        <dbReference type="ARBA" id="ARBA00023136"/>
    </source>
</evidence>
<protein>
    <submittedName>
        <fullName evidence="6">Uncharacterized protein</fullName>
    </submittedName>
</protein>
<dbReference type="GO" id="GO:0007031">
    <property type="term" value="P:peroxisome organization"/>
    <property type="evidence" value="ECO:0007669"/>
    <property type="project" value="TreeGrafter"/>
</dbReference>
<organism evidence="6 7">
    <name type="scientific">Teladorsagia circumcincta</name>
    <name type="common">Brown stomach worm</name>
    <name type="synonym">Ostertagia circumcincta</name>
    <dbReference type="NCBI Taxonomy" id="45464"/>
    <lineage>
        <taxon>Eukaryota</taxon>
        <taxon>Metazoa</taxon>
        <taxon>Ecdysozoa</taxon>
        <taxon>Nematoda</taxon>
        <taxon>Chromadorea</taxon>
        <taxon>Rhabditida</taxon>
        <taxon>Rhabditina</taxon>
        <taxon>Rhabditomorpha</taxon>
        <taxon>Strongyloidea</taxon>
        <taxon>Trichostrongylidae</taxon>
        <taxon>Teladorsagia</taxon>
    </lineage>
</organism>
<keyword evidence="4" id="KW-0472">Membrane</keyword>
<dbReference type="GO" id="GO:0005778">
    <property type="term" value="C:peroxisomal membrane"/>
    <property type="evidence" value="ECO:0007669"/>
    <property type="project" value="TreeGrafter"/>
</dbReference>
<evidence type="ECO:0000313" key="7">
    <source>
        <dbReference type="Proteomes" id="UP000230423"/>
    </source>
</evidence>
<keyword evidence="7" id="KW-1185">Reference proteome</keyword>
<keyword evidence="1" id="KW-0813">Transport</keyword>
<dbReference type="GO" id="GO:0042626">
    <property type="term" value="F:ATPase-coupled transmembrane transporter activity"/>
    <property type="evidence" value="ECO:0007669"/>
    <property type="project" value="TreeGrafter"/>
</dbReference>
<dbReference type="GO" id="GO:0005524">
    <property type="term" value="F:ATP binding"/>
    <property type="evidence" value="ECO:0007669"/>
    <property type="project" value="TreeGrafter"/>
</dbReference>
<dbReference type="GO" id="GO:0042760">
    <property type="term" value="P:very long-chain fatty acid catabolic process"/>
    <property type="evidence" value="ECO:0007669"/>
    <property type="project" value="TreeGrafter"/>
</dbReference>
<proteinExistence type="predicted"/>
<dbReference type="InterPro" id="IPR050835">
    <property type="entry name" value="ABC_transporter_sub-D"/>
</dbReference>
<dbReference type="AlphaFoldDB" id="A0A2G9U1E5"/>
<evidence type="ECO:0000256" key="2">
    <source>
        <dbReference type="ARBA" id="ARBA00022692"/>
    </source>
</evidence>
<evidence type="ECO:0000313" key="6">
    <source>
        <dbReference type="EMBL" id="PIO64091.1"/>
    </source>
</evidence>
<keyword evidence="2" id="KW-0812">Transmembrane</keyword>
<keyword evidence="3" id="KW-1133">Transmembrane helix</keyword>
<sequence>MKPIVSETRRLEDEPDGGVSERTRGFATAKNLLYSSADAVERLMTSYKEITELAGYTSRVHEMFEVFDDVKKNVYRRTLVSGDEKATGRDQTRDAHAHHWAEWMWKEFAVPDTGRFVAGISW</sequence>
<accession>A0A2G9U1E5</accession>
<reference evidence="6 7" key="1">
    <citation type="submission" date="2015-09" db="EMBL/GenBank/DDBJ databases">
        <title>Draft genome of the parasitic nematode Teladorsagia circumcincta isolate WARC Sus (inbred).</title>
        <authorList>
            <person name="Mitreva M."/>
        </authorList>
    </citation>
    <scope>NUCLEOTIDE SEQUENCE [LARGE SCALE GENOMIC DNA]</scope>
    <source>
        <strain evidence="6 7">S</strain>
    </source>
</reference>
<dbReference type="GO" id="GO:0015910">
    <property type="term" value="P:long-chain fatty acid import into peroxisome"/>
    <property type="evidence" value="ECO:0007669"/>
    <property type="project" value="TreeGrafter"/>
</dbReference>